<keyword evidence="12" id="KW-1185">Reference proteome</keyword>
<organism evidence="12 13">
    <name type="scientific">Ziziphus jujuba</name>
    <name type="common">Chinese jujube</name>
    <name type="synonym">Ziziphus sativa</name>
    <dbReference type="NCBI Taxonomy" id="326968"/>
    <lineage>
        <taxon>Eukaryota</taxon>
        <taxon>Viridiplantae</taxon>
        <taxon>Streptophyta</taxon>
        <taxon>Embryophyta</taxon>
        <taxon>Tracheophyta</taxon>
        <taxon>Spermatophyta</taxon>
        <taxon>Magnoliopsida</taxon>
        <taxon>eudicotyledons</taxon>
        <taxon>Gunneridae</taxon>
        <taxon>Pentapetalae</taxon>
        <taxon>rosids</taxon>
        <taxon>fabids</taxon>
        <taxon>Rosales</taxon>
        <taxon>Rhamnaceae</taxon>
        <taxon>Paliureae</taxon>
        <taxon>Ziziphus</taxon>
    </lineage>
</organism>
<keyword evidence="6" id="KW-0520">NAD</keyword>
<dbReference type="PANTHER" id="PTHR11017:SF479">
    <property type="entry name" value="DISEASE RESISTANCE PROTEIN (TIR-NBS-LRR CLASS) FAMILY"/>
    <property type="match status" value="1"/>
</dbReference>
<keyword evidence="3" id="KW-0677">Repeat</keyword>
<proteinExistence type="predicted"/>
<dbReference type="InterPro" id="IPR032675">
    <property type="entry name" value="LRR_dom_sf"/>
</dbReference>
<accession>A0ABM4AB42</accession>
<evidence type="ECO:0000256" key="4">
    <source>
        <dbReference type="ARBA" id="ARBA00022801"/>
    </source>
</evidence>
<dbReference type="InterPro" id="IPR058546">
    <property type="entry name" value="RPS4B/Roq1-like_LRR"/>
</dbReference>
<dbReference type="InterPro" id="IPR002182">
    <property type="entry name" value="NB-ARC"/>
</dbReference>
<feature type="domain" description="Disease resistance protein RPS4B/Roq1-like leucine-rich repeats" evidence="11">
    <location>
        <begin position="669"/>
        <end position="754"/>
    </location>
</feature>
<evidence type="ECO:0000259" key="10">
    <source>
        <dbReference type="Pfam" id="PF20160"/>
    </source>
</evidence>
<dbReference type="InterPro" id="IPR045344">
    <property type="entry name" value="C-JID"/>
</dbReference>
<dbReference type="PANTHER" id="PTHR11017">
    <property type="entry name" value="LEUCINE-RICH REPEAT-CONTAINING PROTEIN"/>
    <property type="match status" value="1"/>
</dbReference>
<dbReference type="InterPro" id="IPR042197">
    <property type="entry name" value="Apaf_helical"/>
</dbReference>
<keyword evidence="2" id="KW-0433">Leucine-rich repeat</keyword>
<evidence type="ECO:0000259" key="9">
    <source>
        <dbReference type="Pfam" id="PF01582"/>
    </source>
</evidence>
<gene>
    <name evidence="13" type="primary">LOC132804075</name>
</gene>
<dbReference type="InterPro" id="IPR044974">
    <property type="entry name" value="Disease_R_plants"/>
</dbReference>
<dbReference type="RefSeq" id="XP_060673962.1">
    <property type="nucleotide sequence ID" value="XM_060817979.1"/>
</dbReference>
<dbReference type="InterPro" id="IPR027417">
    <property type="entry name" value="P-loop_NTPase"/>
</dbReference>
<feature type="domain" description="NB-ARC" evidence="8">
    <location>
        <begin position="237"/>
        <end position="303"/>
    </location>
</feature>
<dbReference type="Gene3D" id="3.40.50.10140">
    <property type="entry name" value="Toll/interleukin-1 receptor homology (TIR) domain"/>
    <property type="match status" value="2"/>
</dbReference>
<dbReference type="Pfam" id="PF20160">
    <property type="entry name" value="C-JID"/>
    <property type="match status" value="1"/>
</dbReference>
<evidence type="ECO:0000313" key="12">
    <source>
        <dbReference type="Proteomes" id="UP001652623"/>
    </source>
</evidence>
<evidence type="ECO:0000259" key="11">
    <source>
        <dbReference type="Pfam" id="PF23286"/>
    </source>
</evidence>
<reference evidence="13" key="1">
    <citation type="submission" date="2025-08" db="UniProtKB">
        <authorList>
            <consortium name="RefSeq"/>
        </authorList>
    </citation>
    <scope>IDENTIFICATION</scope>
    <source>
        <tissue evidence="13">Seedling</tissue>
    </source>
</reference>
<evidence type="ECO:0000313" key="13">
    <source>
        <dbReference type="RefSeq" id="XP_060673962.1"/>
    </source>
</evidence>
<keyword evidence="5" id="KW-0611">Plant defense</keyword>
<dbReference type="SUPFAM" id="SSF52058">
    <property type="entry name" value="L domain-like"/>
    <property type="match status" value="1"/>
</dbReference>
<dbReference type="Proteomes" id="UP001652623">
    <property type="component" value="Chromosome 6"/>
</dbReference>
<name>A0ABM4AB42_ZIZJJ</name>
<evidence type="ECO:0000256" key="2">
    <source>
        <dbReference type="ARBA" id="ARBA00022614"/>
    </source>
</evidence>
<dbReference type="Pfam" id="PF01582">
    <property type="entry name" value="TIR"/>
    <property type="match status" value="1"/>
</dbReference>
<feature type="domain" description="TIR" evidence="9">
    <location>
        <begin position="23"/>
        <end position="61"/>
    </location>
</feature>
<dbReference type="InterPro" id="IPR000157">
    <property type="entry name" value="TIR_dom"/>
</dbReference>
<dbReference type="SUPFAM" id="SSF52200">
    <property type="entry name" value="Toll/Interleukin receptor TIR domain"/>
    <property type="match status" value="1"/>
</dbReference>
<evidence type="ECO:0000256" key="5">
    <source>
        <dbReference type="ARBA" id="ARBA00022821"/>
    </source>
</evidence>
<evidence type="ECO:0000256" key="1">
    <source>
        <dbReference type="ARBA" id="ARBA00011982"/>
    </source>
</evidence>
<keyword evidence="4" id="KW-0378">Hydrolase</keyword>
<dbReference type="Gene3D" id="1.10.8.430">
    <property type="entry name" value="Helical domain of apoptotic protease-activating factors"/>
    <property type="match status" value="1"/>
</dbReference>
<comment type="catalytic activity">
    <reaction evidence="7">
        <text>NAD(+) + H2O = ADP-D-ribose + nicotinamide + H(+)</text>
        <dbReference type="Rhea" id="RHEA:16301"/>
        <dbReference type="ChEBI" id="CHEBI:15377"/>
        <dbReference type="ChEBI" id="CHEBI:15378"/>
        <dbReference type="ChEBI" id="CHEBI:17154"/>
        <dbReference type="ChEBI" id="CHEBI:57540"/>
        <dbReference type="ChEBI" id="CHEBI:57967"/>
        <dbReference type="EC" id="3.2.2.6"/>
    </reaction>
    <physiologicalReaction direction="left-to-right" evidence="7">
        <dbReference type="Rhea" id="RHEA:16302"/>
    </physiologicalReaction>
</comment>
<evidence type="ECO:0000256" key="7">
    <source>
        <dbReference type="ARBA" id="ARBA00047304"/>
    </source>
</evidence>
<dbReference type="SUPFAM" id="SSF52540">
    <property type="entry name" value="P-loop containing nucleoside triphosphate hydrolases"/>
    <property type="match status" value="1"/>
</dbReference>
<dbReference type="InterPro" id="IPR035897">
    <property type="entry name" value="Toll_tir_struct_dom_sf"/>
</dbReference>
<evidence type="ECO:0000259" key="8">
    <source>
        <dbReference type="Pfam" id="PF00931"/>
    </source>
</evidence>
<feature type="domain" description="C-JID" evidence="10">
    <location>
        <begin position="866"/>
        <end position="1013"/>
    </location>
</feature>
<sequence>MASSSSCLSSAIFPQQKHEIQEKYYVFLSFRGEDTRHQFVSHLYAALSAKHISTFMDDHELQIDPSDVRKQEGSCKVAFAKLEERFKDGMEKMHQWRAALTEASNLCGLDSKSFMGIKTANILVGDALNAKISDFANILVDDALNAKISDFGNPILYAEDGQDNEFKVIKVKATRPESELVQRIVGDVLKKLPQYLSSDEQYFKGLIGIKENIKEIESLLSIGSKDIRLIGIWGMGVIDDVDKSILLDDLIKGCHQLALGSRIIVTTRDKQVLRKAAHGIYKVESLNDNESLEFFHLHAFRENSPTIDDEMVLKVTRYAYGNPLALKVLGSFLCCRSKIDWESALKKLKRVLNLEIQNVLKISYEGLDKGNKDIFLDIACLFKSSFTRDHGESILDDGNSSVEIEINGTKAVEVISLNIFEIKKNVKVRHGAFSNMHNVRILKIYYFDDIRQNEFLQVCDNNIGGNKFKLSVPQDLDSYLSNKLRYFQWDLYPLKWLPSNFIPENLVELVLRGSRVEKLWNNHRVVSLPVLRRMDLSYSKFLTQSPNLESINLAGCTSLVQVLSALQNLDKLTYLNLNGCSKLRDFHEISKRTKGLSKSCIQNFTSNLCLYSTQAHISQKFAPNLRYLGLSGTSIEILPPSIGYLSGLVELDLWSCKRLKRLPTSICHLKSLESLDPRWCEKLKAFPEILEPMEHLTLLMLNGTGIKELPESIENLVSLRALYMQVCKDFEFLPNSLRNLRNREIICLDSCSKFQMLPSLPPSFFNLAVEYCERLKSLPEVPSLCLSLFAIGCTSLENILYWRAPILLDLDITKKLNGIYDYIDFYGCQKLDQNTRNMLTDQAVIHIVSRLKFGRTSERCHDFRYPGDEIPRWFNYQTCGTSINNVMLPPYWNNDDFLGFAFCIVFHQNKINPHIFLNIDCKLDSKTIDHDHPYEYHFFTYVEGKEVNSDHVLMWYVRKPTLKEEMNGLNWPSTCSTEAFFHVWHEYYDSRVYGRKSDEIKKFGVRLVYKQDIDRLDAKTVRKNKRRFNECCESSGSEAVETLEEEDDDESHSKKLVVINSEMMPHQQPLLKAFMHIKSVDAKASSLSVVSALFRFFFCLFSA</sequence>
<dbReference type="Gene3D" id="3.80.10.10">
    <property type="entry name" value="Ribonuclease Inhibitor"/>
    <property type="match status" value="2"/>
</dbReference>
<evidence type="ECO:0000256" key="6">
    <source>
        <dbReference type="ARBA" id="ARBA00023027"/>
    </source>
</evidence>
<evidence type="ECO:0000256" key="3">
    <source>
        <dbReference type="ARBA" id="ARBA00022737"/>
    </source>
</evidence>
<protein>
    <recommendedName>
        <fullName evidence="1">ADP-ribosyl cyclase/cyclic ADP-ribose hydrolase</fullName>
        <ecNumber evidence="1">3.2.2.6</ecNumber>
    </recommendedName>
</protein>
<dbReference type="Pfam" id="PF23286">
    <property type="entry name" value="LRR_13"/>
    <property type="match status" value="1"/>
</dbReference>
<dbReference type="Pfam" id="PF00931">
    <property type="entry name" value="NB-ARC"/>
    <property type="match status" value="1"/>
</dbReference>
<dbReference type="GeneID" id="132804075"/>
<dbReference type="EC" id="3.2.2.6" evidence="1"/>